<accession>A0A9R1SNL8</accession>
<keyword evidence="7" id="KW-0732">Signal</keyword>
<evidence type="ECO:0000256" key="4">
    <source>
        <dbReference type="ARBA" id="ARBA00022529"/>
    </source>
</evidence>
<dbReference type="FunFam" id="3.10.450.10:FF:000003">
    <property type="entry name" value="Cathelicidin antimicrobial peptide"/>
    <property type="match status" value="1"/>
</dbReference>
<dbReference type="AlphaFoldDB" id="A0A9R1SNL8"/>
<proteinExistence type="evidence at protein level"/>
<reference evidence="8" key="2">
    <citation type="submission" date="2025-08" db="UniProtKB">
        <authorList>
            <consortium name="Ensembl"/>
        </authorList>
    </citation>
    <scope>IDENTIFICATION</scope>
    <source>
        <strain evidence="8">Thoroughbred</strain>
    </source>
</reference>
<dbReference type="Pfam" id="PF00666">
    <property type="entry name" value="Cathelicidins"/>
    <property type="match status" value="1"/>
</dbReference>
<evidence type="ECO:0000256" key="5">
    <source>
        <dbReference type="ARBA" id="ARBA00023022"/>
    </source>
</evidence>
<dbReference type="PROSITE" id="PS00946">
    <property type="entry name" value="CATHELICIDINS_1"/>
    <property type="match status" value="1"/>
</dbReference>
<evidence type="ECO:0008006" key="11">
    <source>
        <dbReference type="Google" id="ProtNLM"/>
    </source>
</evidence>
<dbReference type="GO" id="GO:0005576">
    <property type="term" value="C:extracellular region"/>
    <property type="evidence" value="ECO:0007669"/>
    <property type="project" value="UniProtKB-SubCell"/>
</dbReference>
<comment type="subcellular location">
    <subcellularLocation>
        <location evidence="1">Secreted</location>
    </subcellularLocation>
</comment>
<name>A0A9R1SNL8_HORSE</name>
<dbReference type="InterPro" id="IPR046350">
    <property type="entry name" value="Cystatin_sf"/>
</dbReference>
<dbReference type="PANTHER" id="PTHR10206">
    <property type="entry name" value="CATHELICIDIN"/>
    <property type="match status" value="1"/>
</dbReference>
<evidence type="ECO:0000256" key="3">
    <source>
        <dbReference type="ARBA" id="ARBA00022525"/>
    </source>
</evidence>
<protein>
    <recommendedName>
        <fullName evidence="11">Cathelicidin antimicrobial peptide</fullName>
    </recommendedName>
</protein>
<evidence type="ECO:0000313" key="8">
    <source>
        <dbReference type="Ensembl" id="ENSECAP00000013589.4"/>
    </source>
</evidence>
<feature type="chain" id="PRO_5040220543" description="Cathelicidin antimicrobial peptide" evidence="7">
    <location>
        <begin position="30"/>
        <end position="182"/>
    </location>
</feature>
<keyword evidence="6" id="KW-1015">Disulfide bond</keyword>
<feature type="signal peptide" evidence="7">
    <location>
        <begin position="1"/>
        <end position="29"/>
    </location>
</feature>
<keyword evidence="3" id="KW-0964">Secreted</keyword>
<dbReference type="Ensembl" id="ENSECAT00000016802.4">
    <property type="protein sequence ID" value="ENSECAP00000013589.4"/>
    <property type="gene ID" value="ENSECAG00000016046.4"/>
</dbReference>
<dbReference type="HOGENOM" id="CLU_121724_1_1_1"/>
<sequence>METQRDSCSLGRWSLLLLLLGLVIPLATTQTLSYKEAVLRAVDGLNQRSSDENLYRLLELDPLPKEDEDPDTPKPVSFTVKETVCPRTTQQPLEECDFKENGLVKQCVGTVVLDPAKDYFDISCDKTVDCQGDLMLGSGTTQRSSLSLWGQTLWQQIAQDPQPLFMTHVDVHGKGPLKDKHQ</sequence>
<dbReference type="InterPro" id="IPR001894">
    <property type="entry name" value="Cathelicidin-like"/>
</dbReference>
<evidence type="ECO:0000256" key="6">
    <source>
        <dbReference type="ARBA" id="ARBA00023157"/>
    </source>
</evidence>
<keyword evidence="5" id="KW-0044">Antibiotic</keyword>
<dbReference type="InterPro" id="IPR018216">
    <property type="entry name" value="Cathelicidin_CS"/>
</dbReference>
<dbReference type="GO" id="GO:0042742">
    <property type="term" value="P:defense response to bacterium"/>
    <property type="evidence" value="ECO:0007669"/>
    <property type="project" value="UniProtKB-KW"/>
</dbReference>
<dbReference type="SUPFAM" id="SSF54403">
    <property type="entry name" value="Cystatin/monellin"/>
    <property type="match status" value="1"/>
</dbReference>
<evidence type="ECO:0000313" key="9">
    <source>
        <dbReference type="Proteomes" id="UP000002281"/>
    </source>
</evidence>
<reference evidence="8 9" key="1">
    <citation type="journal article" date="2009" name="Science">
        <title>Genome sequence, comparative analysis, and population genetics of the domestic horse.</title>
        <authorList>
            <consortium name="Broad Institute Genome Sequencing Platform"/>
            <consortium name="Broad Institute Whole Genome Assembly Team"/>
            <person name="Wade C.M."/>
            <person name="Giulotto E."/>
            <person name="Sigurdsson S."/>
            <person name="Zoli M."/>
            <person name="Gnerre S."/>
            <person name="Imsland F."/>
            <person name="Lear T.L."/>
            <person name="Adelson D.L."/>
            <person name="Bailey E."/>
            <person name="Bellone R.R."/>
            <person name="Bloecker H."/>
            <person name="Distl O."/>
            <person name="Edgar R.C."/>
            <person name="Garber M."/>
            <person name="Leeb T."/>
            <person name="Mauceli E."/>
            <person name="MacLeod J.N."/>
            <person name="Penedo M.C.T."/>
            <person name="Raison J.M."/>
            <person name="Sharpe T."/>
            <person name="Vogel J."/>
            <person name="Andersson L."/>
            <person name="Antczak D.F."/>
            <person name="Biagi T."/>
            <person name="Binns M.M."/>
            <person name="Chowdhary B.P."/>
            <person name="Coleman S.J."/>
            <person name="Della Valle G."/>
            <person name="Fryc S."/>
            <person name="Guerin G."/>
            <person name="Hasegawa T."/>
            <person name="Hill E.W."/>
            <person name="Jurka J."/>
            <person name="Kiialainen A."/>
            <person name="Lindgren G."/>
            <person name="Liu J."/>
            <person name="Magnani E."/>
            <person name="Mickelson J.R."/>
            <person name="Murray J."/>
            <person name="Nergadze S.G."/>
            <person name="Onofrio R."/>
            <person name="Pedroni S."/>
            <person name="Piras M.F."/>
            <person name="Raudsepp T."/>
            <person name="Rocchi M."/>
            <person name="Roeed K.H."/>
            <person name="Ryder O.A."/>
            <person name="Searle S."/>
            <person name="Skow L."/>
            <person name="Swinburne J.E."/>
            <person name="Syvaenen A.C."/>
            <person name="Tozaki T."/>
            <person name="Valberg S.J."/>
            <person name="Vaudin M."/>
            <person name="White J.R."/>
            <person name="Zody M.C."/>
            <person name="Lander E.S."/>
            <person name="Lindblad-Toh K."/>
        </authorList>
    </citation>
    <scope>NUCLEOTIDE SEQUENCE [LARGE SCALE GENOMIC DNA]</scope>
    <source>
        <strain evidence="8 9">Thoroughbred</strain>
    </source>
</reference>
<reference evidence="8" key="3">
    <citation type="submission" date="2025-09" db="UniProtKB">
        <authorList>
            <consortium name="Ensembl"/>
        </authorList>
    </citation>
    <scope>IDENTIFICATION</scope>
    <source>
        <strain evidence="8">Thoroughbred</strain>
    </source>
</reference>
<dbReference type="Proteomes" id="UP000002281">
    <property type="component" value="Chromosome 16"/>
</dbReference>
<dbReference type="GeneTree" id="ENSGT00390000000410"/>
<keyword evidence="10" id="KW-1267">Proteomics identification</keyword>
<dbReference type="PROSITE" id="PS00947">
    <property type="entry name" value="CATHELICIDINS_2"/>
    <property type="match status" value="1"/>
</dbReference>
<evidence type="ECO:0000256" key="2">
    <source>
        <dbReference type="ARBA" id="ARBA00005320"/>
    </source>
</evidence>
<dbReference type="Gene3D" id="3.10.450.10">
    <property type="match status" value="1"/>
</dbReference>
<evidence type="ECO:0000256" key="1">
    <source>
        <dbReference type="ARBA" id="ARBA00004613"/>
    </source>
</evidence>
<keyword evidence="9" id="KW-1185">Reference proteome</keyword>
<keyword evidence="4" id="KW-0929">Antimicrobial</keyword>
<evidence type="ECO:0007829" key="10">
    <source>
        <dbReference type="PeptideAtlas" id="A0A9R1SNL8"/>
    </source>
</evidence>
<evidence type="ECO:0000256" key="7">
    <source>
        <dbReference type="SAM" id="SignalP"/>
    </source>
</evidence>
<comment type="similarity">
    <text evidence="2">Belongs to the cathelicidin family.</text>
</comment>
<dbReference type="PANTHER" id="PTHR10206:SF2">
    <property type="entry name" value="CATHELICIDIN ANTIMICROBIAL PEPTIDE"/>
    <property type="match status" value="1"/>
</dbReference>
<organism evidence="8 9">
    <name type="scientific">Equus caballus</name>
    <name type="common">Horse</name>
    <dbReference type="NCBI Taxonomy" id="9796"/>
    <lineage>
        <taxon>Eukaryota</taxon>
        <taxon>Metazoa</taxon>
        <taxon>Chordata</taxon>
        <taxon>Craniata</taxon>
        <taxon>Vertebrata</taxon>
        <taxon>Euteleostomi</taxon>
        <taxon>Mammalia</taxon>
        <taxon>Eutheria</taxon>
        <taxon>Laurasiatheria</taxon>
        <taxon>Perissodactyla</taxon>
        <taxon>Equidae</taxon>
        <taxon>Equus</taxon>
    </lineage>
</organism>